<comment type="caution">
    <text evidence="5">The sequence shown here is derived from an EMBL/GenBank/DDBJ whole genome shotgun (WGS) entry which is preliminary data.</text>
</comment>
<evidence type="ECO:0000313" key="5">
    <source>
        <dbReference type="EMBL" id="MFD1233817.1"/>
    </source>
</evidence>
<feature type="domain" description="Nucleoside phosphorylase" evidence="4">
    <location>
        <begin position="34"/>
        <end position="239"/>
    </location>
</feature>
<gene>
    <name evidence="5" type="ORF">ACFQ34_11030</name>
</gene>
<dbReference type="EC" id="2.4.2.3" evidence="1"/>
<reference evidence="6" key="1">
    <citation type="journal article" date="2019" name="Int. J. Syst. Evol. Microbiol.">
        <title>The Global Catalogue of Microorganisms (GCM) 10K type strain sequencing project: providing services to taxonomists for standard genome sequencing and annotation.</title>
        <authorList>
            <consortium name="The Broad Institute Genomics Platform"/>
            <consortium name="The Broad Institute Genome Sequencing Center for Infectious Disease"/>
            <person name="Wu L."/>
            <person name="Ma J."/>
        </authorList>
    </citation>
    <scope>NUCLEOTIDE SEQUENCE [LARGE SCALE GENOMIC DNA]</scope>
    <source>
        <strain evidence="6">CCUG 49018</strain>
    </source>
</reference>
<organism evidence="5 6">
    <name type="scientific">Pseudonocardia benzenivorans</name>
    <dbReference type="NCBI Taxonomy" id="228005"/>
    <lineage>
        <taxon>Bacteria</taxon>
        <taxon>Bacillati</taxon>
        <taxon>Actinomycetota</taxon>
        <taxon>Actinomycetes</taxon>
        <taxon>Pseudonocardiales</taxon>
        <taxon>Pseudonocardiaceae</taxon>
        <taxon>Pseudonocardia</taxon>
    </lineage>
</organism>
<dbReference type="Pfam" id="PF01048">
    <property type="entry name" value="PNP_UDP_1"/>
    <property type="match status" value="1"/>
</dbReference>
<comment type="catalytic activity">
    <reaction evidence="3">
        <text>uridine + phosphate = alpha-D-ribose 1-phosphate + uracil</text>
        <dbReference type="Rhea" id="RHEA:24388"/>
        <dbReference type="ChEBI" id="CHEBI:16704"/>
        <dbReference type="ChEBI" id="CHEBI:17568"/>
        <dbReference type="ChEBI" id="CHEBI:43474"/>
        <dbReference type="ChEBI" id="CHEBI:57720"/>
        <dbReference type="EC" id="2.4.2.3"/>
    </reaction>
</comment>
<dbReference type="RefSeq" id="WP_013672538.1">
    <property type="nucleotide sequence ID" value="NZ_BAABKS010000085.1"/>
</dbReference>
<keyword evidence="6" id="KW-1185">Reference proteome</keyword>
<proteinExistence type="predicted"/>
<dbReference type="Proteomes" id="UP001597182">
    <property type="component" value="Unassembled WGS sequence"/>
</dbReference>
<name>A0ABW3VEU6_9PSEU</name>
<dbReference type="EMBL" id="JBHTMB010000085">
    <property type="protein sequence ID" value="MFD1233817.1"/>
    <property type="molecule type" value="Genomic_DNA"/>
</dbReference>
<evidence type="ECO:0000313" key="6">
    <source>
        <dbReference type="Proteomes" id="UP001597182"/>
    </source>
</evidence>
<dbReference type="PANTHER" id="PTHR43691">
    <property type="entry name" value="URIDINE PHOSPHORYLASE"/>
    <property type="match status" value="1"/>
</dbReference>
<dbReference type="InterPro" id="IPR035994">
    <property type="entry name" value="Nucleoside_phosphorylase_sf"/>
</dbReference>
<dbReference type="PANTHER" id="PTHR43691:SF11">
    <property type="entry name" value="FI09636P-RELATED"/>
    <property type="match status" value="1"/>
</dbReference>
<accession>A0ABW3VEU6</accession>
<dbReference type="InterPro" id="IPR000845">
    <property type="entry name" value="Nucleoside_phosphorylase_d"/>
</dbReference>
<evidence type="ECO:0000256" key="1">
    <source>
        <dbReference type="ARBA" id="ARBA00011888"/>
    </source>
</evidence>
<dbReference type="CDD" id="cd09007">
    <property type="entry name" value="NP-I_spr0068"/>
    <property type="match status" value="1"/>
</dbReference>
<evidence type="ECO:0000256" key="2">
    <source>
        <dbReference type="ARBA" id="ARBA00021980"/>
    </source>
</evidence>
<sequence length="254" mass="27015">MDLPEPPPLYEDDLDESGILDPARLARRARVPEAAVLCFFPEVVAGLADAGARRITRLSSERETTVWETEIDGRPVAVAHPGIGAPLAAMTLEELIAMGARRIVAVGGAGVLVPDLVMGHAVVVGSALRDEGTSAHYLRPSRVVDADPRGVAVLQRTLDAAGLPHVTGRTWTTDAVYRETPARARRRREEGCLTVDMEASAFIAVARFRGVRFAQVLLAADSLAGPEWDARGWTTARAARAGLTSVASRAALAL</sequence>
<dbReference type="SUPFAM" id="SSF53167">
    <property type="entry name" value="Purine and uridine phosphorylases"/>
    <property type="match status" value="1"/>
</dbReference>
<dbReference type="Gene3D" id="3.40.50.1580">
    <property type="entry name" value="Nucleoside phosphorylase domain"/>
    <property type="match status" value="1"/>
</dbReference>
<protein>
    <recommendedName>
        <fullName evidence="2">Uridine phosphorylase</fullName>
        <ecNumber evidence="1">2.4.2.3</ecNumber>
    </recommendedName>
</protein>
<evidence type="ECO:0000256" key="3">
    <source>
        <dbReference type="ARBA" id="ARBA00048447"/>
    </source>
</evidence>
<evidence type="ECO:0000259" key="4">
    <source>
        <dbReference type="Pfam" id="PF01048"/>
    </source>
</evidence>